<evidence type="ECO:0000259" key="4">
    <source>
        <dbReference type="PROSITE" id="PS50878"/>
    </source>
</evidence>
<comment type="caution">
    <text evidence="5">The sequence shown here is derived from an EMBL/GenBank/DDBJ whole genome shotgun (WGS) entry which is preliminary data.</text>
</comment>
<proteinExistence type="predicted"/>
<dbReference type="Pfam" id="PF13966">
    <property type="entry name" value="zf-RVT"/>
    <property type="match status" value="1"/>
</dbReference>
<keyword evidence="5" id="KW-0548">Nucleotidyltransferase</keyword>
<evidence type="ECO:0000313" key="6">
    <source>
        <dbReference type="Proteomes" id="UP001151760"/>
    </source>
</evidence>
<feature type="non-terminal residue" evidence="5">
    <location>
        <position position="1"/>
    </location>
</feature>
<organism evidence="5 6">
    <name type="scientific">Tanacetum coccineum</name>
    <dbReference type="NCBI Taxonomy" id="301880"/>
    <lineage>
        <taxon>Eukaryota</taxon>
        <taxon>Viridiplantae</taxon>
        <taxon>Streptophyta</taxon>
        <taxon>Embryophyta</taxon>
        <taxon>Tracheophyta</taxon>
        <taxon>Spermatophyta</taxon>
        <taxon>Magnoliopsida</taxon>
        <taxon>eudicotyledons</taxon>
        <taxon>Gunneridae</taxon>
        <taxon>Pentapetalae</taxon>
        <taxon>asterids</taxon>
        <taxon>campanulids</taxon>
        <taxon>Asterales</taxon>
        <taxon>Asteraceae</taxon>
        <taxon>Asteroideae</taxon>
        <taxon>Anthemideae</taxon>
        <taxon>Anthemidinae</taxon>
        <taxon>Tanacetum</taxon>
    </lineage>
</organism>
<accession>A0ABQ4WTS1</accession>
<dbReference type="PANTHER" id="PTHR31635:SF196">
    <property type="entry name" value="REVERSE TRANSCRIPTASE DOMAIN-CONTAINING PROTEIN-RELATED"/>
    <property type="match status" value="1"/>
</dbReference>
<dbReference type="PANTHER" id="PTHR31635">
    <property type="entry name" value="REVERSE TRANSCRIPTASE DOMAIN-CONTAINING PROTEIN-RELATED"/>
    <property type="match status" value="1"/>
</dbReference>
<feature type="chain" id="PRO_5046299083" evidence="3">
    <location>
        <begin position="16"/>
        <end position="1671"/>
    </location>
</feature>
<dbReference type="InterPro" id="IPR036691">
    <property type="entry name" value="Endo/exonu/phosph_ase_sf"/>
</dbReference>
<dbReference type="InterPro" id="IPR043502">
    <property type="entry name" value="DNA/RNA_pol_sf"/>
</dbReference>
<sequence length="1671" mass="191149">AYSVVLLSCLSLSLSGYYQCLFSCVAKLLELKFEWILPGLGRRVAFKDVEEKNATIKAFLTATQHTHAYHRTPLNETNVKSNKPGDIKSNSIHVAKKDTGANGVGNSYVHVVKGQMKSGIKEGDLSPALVLSDECLHIWESYGFCWNLGPKDSIKLFQDNVSIGSWFSQLKQANMEFNIEGRIAWVEVEGVPFKLWSDNTFNRIATKWGELLDIDDQDEMCFHSKRLCIYTKTEKNIFEEFKIIFRGKVFWIRAKEAPGWVPDFTDENDDEELNDEVSKEGELKIHEAGSCGEDSEVEEVMETVFEGSGQKNNLDKEHTDQKENYSEDPFDIYKMLNKKEVIESRNDHTVKLSDRIAEEVNNAFSGNGSNNNSKEDVSGSVRSGCFKKSEVPRTGGSLLSLMDELVKVGQVMGYKIEGCMNNMTEIIESQGVKEEHTDQKENYSEDPFDIYKMLNKKEVIVENEKNSRHSLKYPPGFTPKEGTDATGMNVEESRNDHTVKLSDRIAEEVNNAFSGNGSNNNSKEDVSGSVCSGRFKKSEVPRTGGSLLSLMDELVKVGQVMGYKMEGCLAQKAKKDWVKELCVKHKVNFLALQETKMEHMELFSVKMCWGNLVFDFVHSDSVVWRITGKDLLIIAVYAPNDNKDKQMLWDYLELRFGANVFNSFISSARLEDVPLGGSTFTWCHKSATKMSKLDRFLIFKNLFNSCLNISTIYFGRTLSDIGLPLFYFSEFFDYGPTPFRFFHYWIDMEGFSKVVEDAWREGPCDEANAMMNMMMKLKFLKTKIREWNKENMLNMKNVKAKHKEELEALEEIIDKGNGNEVVVNKRMEVVNTLQKIDKIHSFEMAQKAKVNWSIEGDENTSFFHGMLNKKRRQQNIRGIMIDGIWIDNPIRVKDEFFQHFSSRFDKPNARRAHIEMRYPKTITCDQQADLERDVSNEEIKRAVWDCGTDKSPGPDGFSFGFYRRFWYLIENDVYDAVKYFFTYGVIPKGCNSSFIALIPKSPGANTVKDFRPISLIGSVYKIIAKILANRLVGVLGDIVNEVDFEKAYDSVRWDFLDDILKKFGFGEKWCKWIQSCLRSSRGSIIINGSPTKEFQFFKGLKQGDPLSPFLFILIMESLHLSFQRVVDAGMFSGIKLSSSLNISHMFYADDVVFMGQWCDNNITTLVHVLECFYRASGLRINMSKSKIMGIHVVSDKVKSAATKLGCLILKTPFLYLGSVPLSVLLLAPKEKGGLGVSSLYALNRGLMFKWMWRFYTQNTSLWVRVIKAIHGDDGKSVRGYVIDGAKSVGCVLWIEVNTLKNYRYPRLFNLETCKSITVSMKLAQPGLGDSFRRTPRGGVEQAQFDELSALLQNVTVSTISDRWNWALESSGDFSVASVRKTIDDKLLPEVDSKTRWIKYVPIKVNVHAWKVKTDSLPTRFNISRRGIDIESITCAICDNGVETSSHVFFSCCMVRQIGCMIARWWDVPYVEVDSHEEWISWLVNLRISSKHKLMIEGVFYVMWWHLWSFRNKLMFEVKTPSKALFFEDVVSMSFHWCRIRMAIFRVNYTVRPYGYARLRIQSLDNGVDVPDHRAANCKMPKWVNPRQANMVNDNVNMIAMVSDVIAMISRVNLVGSNNSGWWVDTGATRHVCADKSMLNYVLLFQRRLTIERSCTWATLQLLISRAKEMLF</sequence>
<evidence type="ECO:0000313" key="5">
    <source>
        <dbReference type="EMBL" id="GJS56306.1"/>
    </source>
</evidence>
<protein>
    <submittedName>
        <fullName evidence="5">RNA-directed DNA polymerase, eukaryota</fullName>
    </submittedName>
</protein>
<name>A0ABQ4WTS1_9ASTR</name>
<gene>
    <name evidence="5" type="ORF">Tco_0629668</name>
</gene>
<feature type="signal peptide" evidence="3">
    <location>
        <begin position="1"/>
        <end position="15"/>
    </location>
</feature>
<dbReference type="GO" id="GO:0003964">
    <property type="term" value="F:RNA-directed DNA polymerase activity"/>
    <property type="evidence" value="ECO:0007669"/>
    <property type="project" value="UniProtKB-KW"/>
</dbReference>
<feature type="compositionally biased region" description="Low complexity" evidence="2">
    <location>
        <begin position="362"/>
        <end position="372"/>
    </location>
</feature>
<dbReference type="Pfam" id="PF00078">
    <property type="entry name" value="RVT_1"/>
    <property type="match status" value="1"/>
</dbReference>
<keyword evidence="6" id="KW-1185">Reference proteome</keyword>
<evidence type="ECO:0000256" key="2">
    <source>
        <dbReference type="SAM" id="MobiDB-lite"/>
    </source>
</evidence>
<feature type="coiled-coil region" evidence="1">
    <location>
        <begin position="770"/>
        <end position="819"/>
    </location>
</feature>
<evidence type="ECO:0000256" key="3">
    <source>
        <dbReference type="SAM" id="SignalP"/>
    </source>
</evidence>
<feature type="region of interest" description="Disordered" evidence="2">
    <location>
        <begin position="362"/>
        <end position="381"/>
    </location>
</feature>
<keyword evidence="1" id="KW-0175">Coiled coil</keyword>
<dbReference type="EMBL" id="BQNB010008926">
    <property type="protein sequence ID" value="GJS56306.1"/>
    <property type="molecule type" value="Genomic_DNA"/>
</dbReference>
<keyword evidence="3" id="KW-0732">Signal</keyword>
<dbReference type="InterPro" id="IPR000477">
    <property type="entry name" value="RT_dom"/>
</dbReference>
<evidence type="ECO:0000256" key="1">
    <source>
        <dbReference type="SAM" id="Coils"/>
    </source>
</evidence>
<dbReference type="InterPro" id="IPR026960">
    <property type="entry name" value="RVT-Znf"/>
</dbReference>
<keyword evidence="5" id="KW-0695">RNA-directed DNA polymerase</keyword>
<feature type="domain" description="Reverse transcriptase" evidence="4">
    <location>
        <begin position="979"/>
        <end position="1220"/>
    </location>
</feature>
<reference evidence="5" key="1">
    <citation type="journal article" date="2022" name="Int. J. Mol. Sci.">
        <title>Draft Genome of Tanacetum Coccineum: Genomic Comparison of Closely Related Tanacetum-Family Plants.</title>
        <authorList>
            <person name="Yamashiro T."/>
            <person name="Shiraishi A."/>
            <person name="Nakayama K."/>
            <person name="Satake H."/>
        </authorList>
    </citation>
    <scope>NUCLEOTIDE SEQUENCE</scope>
</reference>
<dbReference type="SUPFAM" id="SSF56219">
    <property type="entry name" value="DNase I-like"/>
    <property type="match status" value="1"/>
</dbReference>
<reference evidence="5" key="2">
    <citation type="submission" date="2022-01" db="EMBL/GenBank/DDBJ databases">
        <authorList>
            <person name="Yamashiro T."/>
            <person name="Shiraishi A."/>
            <person name="Satake H."/>
            <person name="Nakayama K."/>
        </authorList>
    </citation>
    <scope>NUCLEOTIDE SEQUENCE</scope>
</reference>
<dbReference type="SUPFAM" id="SSF56672">
    <property type="entry name" value="DNA/RNA polymerases"/>
    <property type="match status" value="1"/>
</dbReference>
<dbReference type="CDD" id="cd01650">
    <property type="entry name" value="RT_nLTR_like"/>
    <property type="match status" value="1"/>
</dbReference>
<feature type="region of interest" description="Disordered" evidence="2">
    <location>
        <begin position="465"/>
        <end position="494"/>
    </location>
</feature>
<dbReference type="Gene3D" id="3.60.10.10">
    <property type="entry name" value="Endonuclease/exonuclease/phosphatase"/>
    <property type="match status" value="1"/>
</dbReference>
<dbReference type="PROSITE" id="PS50878">
    <property type="entry name" value="RT_POL"/>
    <property type="match status" value="1"/>
</dbReference>
<dbReference type="Proteomes" id="UP001151760">
    <property type="component" value="Unassembled WGS sequence"/>
</dbReference>
<keyword evidence="5" id="KW-0808">Transferase</keyword>